<dbReference type="Proteomes" id="UP000006039">
    <property type="component" value="Unassembled WGS sequence"/>
</dbReference>
<reference evidence="2" key="5">
    <citation type="submission" date="2018-04" db="UniProtKB">
        <authorList>
            <consortium name="EnsemblFungi"/>
        </authorList>
    </citation>
    <scope>IDENTIFICATION</scope>
    <source>
        <strain evidence="2">R3-111a-1</strain>
    </source>
</reference>
<reference evidence="1" key="3">
    <citation type="submission" date="2010-09" db="EMBL/GenBank/DDBJ databases">
        <title>Annotation of Gaeumannomyces graminis var. tritici R3-111a-1.</title>
        <authorList>
            <consortium name="The Broad Institute Genome Sequencing Platform"/>
            <person name="Ma L.-J."/>
            <person name="Dead R."/>
            <person name="Young S.K."/>
            <person name="Zeng Q."/>
            <person name="Gargeya S."/>
            <person name="Fitzgerald M."/>
            <person name="Haas B."/>
            <person name="Abouelleil A."/>
            <person name="Alvarado L."/>
            <person name="Arachchi H.M."/>
            <person name="Berlin A."/>
            <person name="Brown A."/>
            <person name="Chapman S.B."/>
            <person name="Chen Z."/>
            <person name="Dunbar C."/>
            <person name="Freedman E."/>
            <person name="Gearin G."/>
            <person name="Gellesch M."/>
            <person name="Goldberg J."/>
            <person name="Griggs A."/>
            <person name="Gujja S."/>
            <person name="Heiman D."/>
            <person name="Howarth C."/>
            <person name="Larson L."/>
            <person name="Lui A."/>
            <person name="MacDonald P.J.P."/>
            <person name="Mehta T."/>
            <person name="Montmayeur A."/>
            <person name="Murphy C."/>
            <person name="Neiman D."/>
            <person name="Pearson M."/>
            <person name="Priest M."/>
            <person name="Roberts A."/>
            <person name="Saif S."/>
            <person name="Shea T."/>
            <person name="Shenoy N."/>
            <person name="Sisk P."/>
            <person name="Stolte C."/>
            <person name="Sykes S."/>
            <person name="Yandava C."/>
            <person name="Wortman J."/>
            <person name="Nusbaum C."/>
            <person name="Birren B."/>
        </authorList>
    </citation>
    <scope>NUCLEOTIDE SEQUENCE</scope>
    <source>
        <strain evidence="1">R3-111a-1</strain>
    </source>
</reference>
<sequence>MPFQQAPISAQYSRRLVNDRLPTFVFQAWYCDRELSDTEPYNQRLARTIWAYPDPMLMGLVFEGRRAQPRDLSFVAPISIRVYARNCLKETEGAFFERINWLWEVVFPIAAERFLGNLGLSPEFFNMHAEASDGVRIDKYTRMAVANKVNQQMGRLRLEKAEAYSAAELADGVLLAASALRPVVSSAFSSLVGMAANLTPSSLKTGKMFAAPPPEKTQRADQVYSPCSCSCLSKHSQDPSSTFITEPCESQADGVHQVQEGHWDDVNQAFANLISDRQSMDECEWRSASTAVASAAFPRHCKDFRKKFSQVKARWNNPEGLLESGLETHFLWKAVSEMSDLARIYCQLLRTITSEETHHEAIKDHQLGAIGNTTTAVGLVCGTGMLAYRSVLSFARNKTAVGAVLAGTAVVAAAVAAVPGKKAYGHFIGMRTCRKLDDDCESFRQEFGDLMRVTALCFAASTGYASRFKCSPDAKESFLKSFGVDLEKVGQEEYQKEQIKNRVRNMATAYETLAQTLHIIEKS</sequence>
<gene>
    <name evidence="2" type="primary">20342995</name>
    <name evidence="1" type="ORF">GGTG_02537</name>
</gene>
<proteinExistence type="predicted"/>
<protein>
    <submittedName>
        <fullName evidence="1 2">Uncharacterized protein</fullName>
    </submittedName>
</protein>
<accession>J3NMN1</accession>
<evidence type="ECO:0000313" key="3">
    <source>
        <dbReference type="Proteomes" id="UP000006039"/>
    </source>
</evidence>
<dbReference type="GeneID" id="20342995"/>
<reference evidence="1" key="2">
    <citation type="submission" date="2010-07" db="EMBL/GenBank/DDBJ databases">
        <authorList>
            <consortium name="The Broad Institute Genome Sequencing Platform"/>
            <consortium name="Broad Institute Genome Sequencing Center for Infectious Disease"/>
            <person name="Ma L.-J."/>
            <person name="Dead R."/>
            <person name="Young S."/>
            <person name="Zeng Q."/>
            <person name="Koehrsen M."/>
            <person name="Alvarado L."/>
            <person name="Berlin A."/>
            <person name="Chapman S.B."/>
            <person name="Chen Z."/>
            <person name="Freedman E."/>
            <person name="Gellesch M."/>
            <person name="Goldberg J."/>
            <person name="Griggs A."/>
            <person name="Gujja S."/>
            <person name="Heilman E.R."/>
            <person name="Heiman D."/>
            <person name="Hepburn T."/>
            <person name="Howarth C."/>
            <person name="Jen D."/>
            <person name="Larson L."/>
            <person name="Mehta T."/>
            <person name="Neiman D."/>
            <person name="Pearson M."/>
            <person name="Roberts A."/>
            <person name="Saif S."/>
            <person name="Shea T."/>
            <person name="Shenoy N."/>
            <person name="Sisk P."/>
            <person name="Stolte C."/>
            <person name="Sykes S."/>
            <person name="Walk T."/>
            <person name="White J."/>
            <person name="Yandava C."/>
            <person name="Haas B."/>
            <person name="Nusbaum C."/>
            <person name="Birren B."/>
        </authorList>
    </citation>
    <scope>NUCLEOTIDE SEQUENCE</scope>
    <source>
        <strain evidence="1">R3-111a-1</strain>
    </source>
</reference>
<keyword evidence="3" id="KW-1185">Reference proteome</keyword>
<dbReference type="AlphaFoldDB" id="J3NMN1"/>
<reference evidence="2" key="4">
    <citation type="journal article" date="2015" name="G3 (Bethesda)">
        <title>Genome sequences of three phytopathogenic species of the Magnaporthaceae family of fungi.</title>
        <authorList>
            <person name="Okagaki L.H."/>
            <person name="Nunes C.C."/>
            <person name="Sailsbery J."/>
            <person name="Clay B."/>
            <person name="Brown D."/>
            <person name="John T."/>
            <person name="Oh Y."/>
            <person name="Young N."/>
            <person name="Fitzgerald M."/>
            <person name="Haas B.J."/>
            <person name="Zeng Q."/>
            <person name="Young S."/>
            <person name="Adiconis X."/>
            <person name="Fan L."/>
            <person name="Levin J.Z."/>
            <person name="Mitchell T.K."/>
            <person name="Okubara P.A."/>
            <person name="Farman M.L."/>
            <person name="Kohn L.M."/>
            <person name="Birren B."/>
            <person name="Ma L.-J."/>
            <person name="Dean R.A."/>
        </authorList>
    </citation>
    <scope>NUCLEOTIDE SEQUENCE</scope>
    <source>
        <strain evidence="2">R3-111a-1</strain>
    </source>
</reference>
<dbReference type="HOGENOM" id="CLU_520814_0_0_1"/>
<dbReference type="OrthoDB" id="10293538at2759"/>
<name>J3NMN1_GAET3</name>
<dbReference type="eggNOG" id="ENOG502RN24">
    <property type="taxonomic scope" value="Eukaryota"/>
</dbReference>
<dbReference type="EMBL" id="GL385395">
    <property type="protein sequence ID" value="EJT82564.1"/>
    <property type="molecule type" value="Genomic_DNA"/>
</dbReference>
<dbReference type="VEuPathDB" id="FungiDB:GGTG_02537"/>
<evidence type="ECO:0000313" key="2">
    <source>
        <dbReference type="EnsemblFungi" id="EJT82564"/>
    </source>
</evidence>
<dbReference type="STRING" id="644352.J3NMN1"/>
<dbReference type="RefSeq" id="XP_009218573.1">
    <property type="nucleotide sequence ID" value="XM_009220309.1"/>
</dbReference>
<dbReference type="EnsemblFungi" id="EJT82564">
    <property type="protein sequence ID" value="EJT82564"/>
    <property type="gene ID" value="GGTG_02537"/>
</dbReference>
<organism evidence="1">
    <name type="scientific">Gaeumannomyces tritici (strain R3-111a-1)</name>
    <name type="common">Wheat and barley take-all root rot fungus</name>
    <name type="synonym">Gaeumannomyces graminis var. tritici</name>
    <dbReference type="NCBI Taxonomy" id="644352"/>
    <lineage>
        <taxon>Eukaryota</taxon>
        <taxon>Fungi</taxon>
        <taxon>Dikarya</taxon>
        <taxon>Ascomycota</taxon>
        <taxon>Pezizomycotina</taxon>
        <taxon>Sordariomycetes</taxon>
        <taxon>Sordariomycetidae</taxon>
        <taxon>Magnaporthales</taxon>
        <taxon>Magnaporthaceae</taxon>
        <taxon>Gaeumannomyces</taxon>
    </lineage>
</organism>
<evidence type="ECO:0000313" key="1">
    <source>
        <dbReference type="EMBL" id="EJT82564.1"/>
    </source>
</evidence>
<reference evidence="3" key="1">
    <citation type="submission" date="2010-07" db="EMBL/GenBank/DDBJ databases">
        <title>The genome sequence of Gaeumannomyces graminis var. tritici strain R3-111a-1.</title>
        <authorList>
            <consortium name="The Broad Institute Genome Sequencing Platform"/>
            <person name="Ma L.-J."/>
            <person name="Dead R."/>
            <person name="Young S."/>
            <person name="Zeng Q."/>
            <person name="Koehrsen M."/>
            <person name="Alvarado L."/>
            <person name="Berlin A."/>
            <person name="Chapman S.B."/>
            <person name="Chen Z."/>
            <person name="Freedman E."/>
            <person name="Gellesch M."/>
            <person name="Goldberg J."/>
            <person name="Griggs A."/>
            <person name="Gujja S."/>
            <person name="Heilman E.R."/>
            <person name="Heiman D."/>
            <person name="Hepburn T."/>
            <person name="Howarth C."/>
            <person name="Jen D."/>
            <person name="Larson L."/>
            <person name="Mehta T."/>
            <person name="Neiman D."/>
            <person name="Pearson M."/>
            <person name="Roberts A."/>
            <person name="Saif S."/>
            <person name="Shea T."/>
            <person name="Shenoy N."/>
            <person name="Sisk P."/>
            <person name="Stolte C."/>
            <person name="Sykes S."/>
            <person name="Walk T."/>
            <person name="White J."/>
            <person name="Yandava C."/>
            <person name="Haas B."/>
            <person name="Nusbaum C."/>
            <person name="Birren B."/>
        </authorList>
    </citation>
    <scope>NUCLEOTIDE SEQUENCE [LARGE SCALE GENOMIC DNA]</scope>
    <source>
        <strain evidence="3">R3-111a-1</strain>
    </source>
</reference>